<dbReference type="PIRSF" id="PIRSF006593">
    <property type="entry name" value="UCP006593"/>
    <property type="match status" value="1"/>
</dbReference>
<sequence>MEADYRCYFCFARTFERLIEKYTLTATEKKALAAELFSLFHNGTSGFSVPTLSRELYRLFREKSGVADPYEQIKYESNERLLGEYAMFREMIDQSDDPFEIALRLAVAGNIIDYGVSDHHDLEETIAKVLDSPFAINHVGRLRRRLAEAGTVLYLGDNAGEIVFDKLFIETFRHPNIWYAVRGAPVINDATRRDATQVGMEEVAQVIDNGYDAPSTLPELCSPTFQQLYNDADLVISKGQGNLEGLIDAPRGDIYFLLMVKCDVIADRLGVAKGSFVCADNKSKREKAG</sequence>
<evidence type="ECO:0000259" key="1">
    <source>
        <dbReference type="Pfam" id="PF01937"/>
    </source>
</evidence>
<keyword evidence="3" id="KW-1185">Reference proteome</keyword>
<gene>
    <name evidence="2" type="ORF">ING2E5B_0595</name>
</gene>
<dbReference type="EMBL" id="LN515532">
    <property type="protein sequence ID" value="CEA15362.1"/>
    <property type="molecule type" value="Genomic_DNA"/>
</dbReference>
<feature type="domain" description="Damage-control phosphatase ARMT1-like metal-binding" evidence="1">
    <location>
        <begin position="5"/>
        <end position="275"/>
    </location>
</feature>
<accession>A0A098C0B7</accession>
<protein>
    <recommendedName>
        <fullName evidence="1">Damage-control phosphatase ARMT1-like metal-binding domain-containing protein</fullName>
    </recommendedName>
</protein>
<dbReference type="Gene3D" id="3.40.50.10880">
    <property type="entry name" value="Uncharacterised protein PF01937, DUF89, domain 3"/>
    <property type="match status" value="1"/>
</dbReference>
<dbReference type="InterPro" id="IPR036075">
    <property type="entry name" value="ARMT-1-like_metal-bd_sf"/>
</dbReference>
<dbReference type="InterPro" id="IPR002791">
    <property type="entry name" value="ARMT1-like_metal-bd"/>
</dbReference>
<dbReference type="InterPro" id="IPR014444">
    <property type="entry name" value="PH1575-like"/>
</dbReference>
<dbReference type="Proteomes" id="UP000032417">
    <property type="component" value="Chromosome 1"/>
</dbReference>
<dbReference type="PATRIC" id="fig|1562970.3.peg.593"/>
<evidence type="ECO:0000313" key="2">
    <source>
        <dbReference type="EMBL" id="CEA15362.1"/>
    </source>
</evidence>
<dbReference type="AlphaFoldDB" id="A0A098C0B7"/>
<evidence type="ECO:0000313" key="3">
    <source>
        <dbReference type="Proteomes" id="UP000032417"/>
    </source>
</evidence>
<dbReference type="Gene3D" id="1.10.285.20">
    <property type="entry name" value="Uncharacterised protein PF01937, DUF89, domain 2"/>
    <property type="match status" value="1"/>
</dbReference>
<dbReference type="KEGG" id="pbt:ING2E5B_0595"/>
<name>A0A098C0B7_9BACT</name>
<dbReference type="SUPFAM" id="SSF111321">
    <property type="entry name" value="AF1104-like"/>
    <property type="match status" value="1"/>
</dbReference>
<proteinExistence type="predicted"/>
<dbReference type="Pfam" id="PF01937">
    <property type="entry name" value="ARMT1-like_dom"/>
    <property type="match status" value="1"/>
</dbReference>
<organism evidence="2 3">
    <name type="scientific">Fermentimonas caenicola</name>
    <dbReference type="NCBI Taxonomy" id="1562970"/>
    <lineage>
        <taxon>Bacteria</taxon>
        <taxon>Pseudomonadati</taxon>
        <taxon>Bacteroidota</taxon>
        <taxon>Bacteroidia</taxon>
        <taxon>Bacteroidales</taxon>
        <taxon>Dysgonomonadaceae</taxon>
        <taxon>Fermentimonas</taxon>
    </lineage>
</organism>
<reference evidence="2 3" key="1">
    <citation type="submission" date="2014-08" db="EMBL/GenBank/DDBJ databases">
        <authorList>
            <person name="Wibberg D."/>
        </authorList>
    </citation>
    <scope>NUCLEOTIDE SEQUENCE [LARGE SCALE GENOMIC DNA]</scope>
    <source>
        <strain evidence="3">ING2-E5B</strain>
    </source>
</reference>
<dbReference type="STRING" id="1562970.ING2E5B_0595"/>
<dbReference type="HOGENOM" id="CLU_071520_0_0_10"/>